<accession>A0A1B6F9U6</accession>
<evidence type="ECO:0000259" key="1">
    <source>
        <dbReference type="PROSITE" id="PS51837"/>
    </source>
</evidence>
<gene>
    <name evidence="2" type="ORF">g.5656</name>
</gene>
<reference evidence="2" key="1">
    <citation type="submission" date="2015-11" db="EMBL/GenBank/DDBJ databases">
        <title>De novo transcriptome assembly of four potential Pierce s Disease insect vectors from Arizona vineyards.</title>
        <authorList>
            <person name="Tassone E.E."/>
        </authorList>
    </citation>
    <scope>NUCLEOTIDE SEQUENCE</scope>
</reference>
<dbReference type="Pfam" id="PF10601">
    <property type="entry name" value="zf-LITAF-like"/>
    <property type="match status" value="1"/>
</dbReference>
<sequence>RDQPTTIRVKYFTFIDGGNPVLGNSSVKMTCPNCLEAIYTKLFSQPTLRTVVANVLLSVIGLFCIPMCCRLCHYSVHHCPMCWIYLGCSNLRGIQNRWICQPRLCPCRYA</sequence>
<dbReference type="EMBL" id="GECZ01022824">
    <property type="protein sequence ID" value="JAS46945.1"/>
    <property type="molecule type" value="Transcribed_RNA"/>
</dbReference>
<dbReference type="AlphaFoldDB" id="A0A1B6F9U6"/>
<dbReference type="InterPro" id="IPR006629">
    <property type="entry name" value="LITAF"/>
</dbReference>
<evidence type="ECO:0000313" key="2">
    <source>
        <dbReference type="EMBL" id="JAS46945.1"/>
    </source>
</evidence>
<name>A0A1B6F9U6_9HEMI</name>
<protein>
    <recommendedName>
        <fullName evidence="1">LITAF domain-containing protein</fullName>
    </recommendedName>
</protein>
<feature type="domain" description="LITAF" evidence="1">
    <location>
        <begin position="9"/>
        <end position="91"/>
    </location>
</feature>
<dbReference type="SMART" id="SM00714">
    <property type="entry name" value="LITAF"/>
    <property type="match status" value="1"/>
</dbReference>
<feature type="non-terminal residue" evidence="2">
    <location>
        <position position="1"/>
    </location>
</feature>
<proteinExistence type="predicted"/>
<organism evidence="2">
    <name type="scientific">Cuerna arida</name>
    <dbReference type="NCBI Taxonomy" id="1464854"/>
    <lineage>
        <taxon>Eukaryota</taxon>
        <taxon>Metazoa</taxon>
        <taxon>Ecdysozoa</taxon>
        <taxon>Arthropoda</taxon>
        <taxon>Hexapoda</taxon>
        <taxon>Insecta</taxon>
        <taxon>Pterygota</taxon>
        <taxon>Neoptera</taxon>
        <taxon>Paraneoptera</taxon>
        <taxon>Hemiptera</taxon>
        <taxon>Auchenorrhyncha</taxon>
        <taxon>Membracoidea</taxon>
        <taxon>Cicadellidae</taxon>
        <taxon>Cicadellinae</taxon>
        <taxon>Proconiini</taxon>
        <taxon>Cuerna</taxon>
    </lineage>
</organism>
<dbReference type="PROSITE" id="PS51837">
    <property type="entry name" value="LITAF"/>
    <property type="match status" value="1"/>
</dbReference>